<evidence type="ECO:0000313" key="5">
    <source>
        <dbReference type="Proteomes" id="UP000178776"/>
    </source>
</evidence>
<evidence type="ECO:0000256" key="2">
    <source>
        <dbReference type="ARBA" id="ARBA00023125"/>
    </source>
</evidence>
<dbReference type="KEGG" id="cvc:BKX93_08245"/>
<organism evidence="4 5">
    <name type="scientific">Chromobacterium vaccinii</name>
    <dbReference type="NCBI Taxonomy" id="1108595"/>
    <lineage>
        <taxon>Bacteria</taxon>
        <taxon>Pseudomonadati</taxon>
        <taxon>Pseudomonadota</taxon>
        <taxon>Betaproteobacteria</taxon>
        <taxon>Neisseriales</taxon>
        <taxon>Chromobacteriaceae</taxon>
        <taxon>Chromobacterium</taxon>
    </lineage>
</organism>
<dbReference type="STRING" id="1108595.BKX93_08245"/>
<keyword evidence="2" id="KW-0238">DNA-binding</keyword>
<evidence type="ECO:0000313" key="4">
    <source>
        <dbReference type="EMBL" id="AOZ49991.1"/>
    </source>
</evidence>
<dbReference type="Gene3D" id="1.10.357.10">
    <property type="entry name" value="Tetracycline Repressor, domain 2"/>
    <property type="match status" value="1"/>
</dbReference>
<dbReference type="PANTHER" id="PTHR47506">
    <property type="entry name" value="TRANSCRIPTIONAL REGULATORY PROTEIN"/>
    <property type="match status" value="1"/>
</dbReference>
<keyword evidence="3" id="KW-0804">Transcription</keyword>
<dbReference type="InterPro" id="IPR009057">
    <property type="entry name" value="Homeodomain-like_sf"/>
</dbReference>
<dbReference type="InterPro" id="IPR001647">
    <property type="entry name" value="HTH_TetR"/>
</dbReference>
<dbReference type="PANTHER" id="PTHR47506:SF6">
    <property type="entry name" value="HTH-TYPE TRANSCRIPTIONAL REPRESSOR NEMR"/>
    <property type="match status" value="1"/>
</dbReference>
<sequence>MSRANHSADTREHLLATGEEIILGKGFAAVGLAEILSTAGVPKGSFYHYFPSKEGYGVEMLRRYFLSYDERLVVLLRPESGNARDCLIRYFQGWLDTHRCTEQSHTCLAVKLAAEVSDLSEPMREMLAEGMGRLISRLADAIRRGQAEGSLCTYLEADELAASLYSLWVGSALLYKVQRSDQPMHNAYRLTETMLPQPDNASCKR</sequence>
<dbReference type="Pfam" id="PF00440">
    <property type="entry name" value="TetR_N"/>
    <property type="match status" value="1"/>
</dbReference>
<dbReference type="RefSeq" id="WP_021477715.1">
    <property type="nucleotide sequence ID" value="NZ_CP017707.1"/>
</dbReference>
<dbReference type="Pfam" id="PF16925">
    <property type="entry name" value="TetR_C_13"/>
    <property type="match status" value="1"/>
</dbReference>
<proteinExistence type="predicted"/>
<reference evidence="4 5" key="1">
    <citation type="submission" date="2016-10" db="EMBL/GenBank/DDBJ databases">
        <title>Chromobacterium muskegensis sp. nov., an insecticidal bacterium isolated from Sphagnum bogs.</title>
        <authorList>
            <person name="Sparks M.E."/>
            <person name="Blackburn M.B."/>
            <person name="Gundersen-Rindal D.E."/>
            <person name="Mitchell A."/>
            <person name="Farrar R."/>
            <person name="Kuhar D."/>
        </authorList>
    </citation>
    <scope>NUCLEOTIDE SEQUENCE [LARGE SCALE GENOMIC DNA]</scope>
    <source>
        <strain evidence="4 5">21-1</strain>
    </source>
</reference>
<protein>
    <submittedName>
        <fullName evidence="4">TetR family transcriptional regulator</fullName>
    </submittedName>
</protein>
<dbReference type="PRINTS" id="PR00455">
    <property type="entry name" value="HTHTETR"/>
</dbReference>
<gene>
    <name evidence="4" type="ORF">BKX93_08245</name>
</gene>
<evidence type="ECO:0000256" key="3">
    <source>
        <dbReference type="ARBA" id="ARBA00023163"/>
    </source>
</evidence>
<dbReference type="SUPFAM" id="SSF46689">
    <property type="entry name" value="Homeodomain-like"/>
    <property type="match status" value="1"/>
</dbReference>
<dbReference type="EMBL" id="CP017707">
    <property type="protein sequence ID" value="AOZ49991.1"/>
    <property type="molecule type" value="Genomic_DNA"/>
</dbReference>
<dbReference type="Proteomes" id="UP000178776">
    <property type="component" value="Chromosome"/>
</dbReference>
<dbReference type="InterPro" id="IPR011075">
    <property type="entry name" value="TetR_C"/>
</dbReference>
<dbReference type="PROSITE" id="PS50977">
    <property type="entry name" value="HTH_TETR_2"/>
    <property type="match status" value="1"/>
</dbReference>
<keyword evidence="1" id="KW-0805">Transcription regulation</keyword>
<name>A0A1D9LFE9_9NEIS</name>
<evidence type="ECO:0000256" key="1">
    <source>
        <dbReference type="ARBA" id="ARBA00023015"/>
    </source>
</evidence>
<accession>A0A1D9LFE9</accession>
<dbReference type="GeneID" id="68841204"/>
<dbReference type="AlphaFoldDB" id="A0A1D9LFE9"/>
<dbReference type="GO" id="GO:0003677">
    <property type="term" value="F:DNA binding"/>
    <property type="evidence" value="ECO:0007669"/>
    <property type="project" value="UniProtKB-UniRule"/>
</dbReference>
<dbReference type="InterPro" id="IPR036271">
    <property type="entry name" value="Tet_transcr_reg_TetR-rel_C_sf"/>
</dbReference>
<dbReference type="SUPFAM" id="SSF48498">
    <property type="entry name" value="Tetracyclin repressor-like, C-terminal domain"/>
    <property type="match status" value="1"/>
</dbReference>